<dbReference type="OrthoDB" id="9807521at2"/>
<dbReference type="STRING" id="661478.OP10G_4732"/>
<feature type="compositionally biased region" description="Polar residues" evidence="2">
    <location>
        <begin position="245"/>
        <end position="255"/>
    </location>
</feature>
<dbReference type="HOGENOM" id="CLU_660137_0_0_0"/>
<dbReference type="SMART" id="SM00044">
    <property type="entry name" value="CYCc"/>
    <property type="match status" value="1"/>
</dbReference>
<dbReference type="EMBL" id="CP007139">
    <property type="protein sequence ID" value="AIE88100.1"/>
    <property type="molecule type" value="Genomic_DNA"/>
</dbReference>
<dbReference type="InterPro" id="IPR029787">
    <property type="entry name" value="Nucleotide_cyclase"/>
</dbReference>
<evidence type="ECO:0000256" key="2">
    <source>
        <dbReference type="SAM" id="MobiDB-lite"/>
    </source>
</evidence>
<protein>
    <submittedName>
        <fullName evidence="4">TIR protein (Modular protein)</fullName>
    </submittedName>
</protein>
<dbReference type="KEGG" id="fgi:OP10G_4732"/>
<gene>
    <name evidence="4" type="ORF">OP10G_4732</name>
</gene>
<name>A0A068NYG2_FIMGI</name>
<dbReference type="GO" id="GO:0035556">
    <property type="term" value="P:intracellular signal transduction"/>
    <property type="evidence" value="ECO:0007669"/>
    <property type="project" value="InterPro"/>
</dbReference>
<dbReference type="SUPFAM" id="SSF55073">
    <property type="entry name" value="Nucleotide cyclase"/>
    <property type="match status" value="1"/>
</dbReference>
<evidence type="ECO:0000256" key="1">
    <source>
        <dbReference type="ARBA" id="ARBA00005381"/>
    </source>
</evidence>
<proteinExistence type="inferred from homology"/>
<dbReference type="InterPro" id="IPR050697">
    <property type="entry name" value="Adenylyl/Guanylyl_Cyclase_3/4"/>
</dbReference>
<dbReference type="Gene3D" id="3.30.70.1230">
    <property type="entry name" value="Nucleotide cyclase"/>
    <property type="match status" value="1"/>
</dbReference>
<dbReference type="CDD" id="cd07302">
    <property type="entry name" value="CHD"/>
    <property type="match status" value="1"/>
</dbReference>
<dbReference type="PROSITE" id="PS50125">
    <property type="entry name" value="GUANYLATE_CYCLASE_2"/>
    <property type="match status" value="1"/>
</dbReference>
<dbReference type="GO" id="GO:0004016">
    <property type="term" value="F:adenylate cyclase activity"/>
    <property type="evidence" value="ECO:0007669"/>
    <property type="project" value="UniProtKB-ARBA"/>
</dbReference>
<dbReference type="PANTHER" id="PTHR43081:SF19">
    <property type="entry name" value="PH-SENSITIVE ADENYLATE CYCLASE RV1264"/>
    <property type="match status" value="1"/>
</dbReference>
<dbReference type="Pfam" id="PF00211">
    <property type="entry name" value="Guanylate_cyc"/>
    <property type="match status" value="1"/>
</dbReference>
<dbReference type="AlphaFoldDB" id="A0A068NYG2"/>
<dbReference type="InterPro" id="IPR001054">
    <property type="entry name" value="A/G_cyclase"/>
</dbReference>
<reference evidence="4 5" key="1">
    <citation type="journal article" date="2014" name="PLoS ONE">
        <title>The first complete genome sequence of the class fimbriimonadia in the phylum armatimonadetes.</title>
        <authorList>
            <person name="Hu Z.Y."/>
            <person name="Wang Y.Z."/>
            <person name="Im W.T."/>
            <person name="Wang S.Y."/>
            <person name="Zhao G.P."/>
            <person name="Zheng H.J."/>
            <person name="Quan Z.X."/>
        </authorList>
    </citation>
    <scope>NUCLEOTIDE SEQUENCE [LARGE SCALE GENOMIC DNA]</scope>
    <source>
        <strain evidence="4">Gsoil 348</strain>
    </source>
</reference>
<comment type="similarity">
    <text evidence="1">Belongs to the adenylyl cyclase class-3 family.</text>
</comment>
<evidence type="ECO:0000313" key="5">
    <source>
        <dbReference type="Proteomes" id="UP000027982"/>
    </source>
</evidence>
<accession>A0A068NYG2</accession>
<feature type="domain" description="Guanylate cyclase" evidence="3">
    <location>
        <begin position="18"/>
        <end position="132"/>
    </location>
</feature>
<dbReference type="PANTHER" id="PTHR43081">
    <property type="entry name" value="ADENYLATE CYCLASE, TERMINAL-DIFFERENTIATION SPECIFIC-RELATED"/>
    <property type="match status" value="1"/>
</dbReference>
<dbReference type="Proteomes" id="UP000027982">
    <property type="component" value="Chromosome"/>
</dbReference>
<dbReference type="RefSeq" id="WP_025228033.1">
    <property type="nucleotide sequence ID" value="NZ_CP007139.1"/>
</dbReference>
<sequence>MDPATTDPQPREARMLAAIVFTDVVGFSKLASVNEARVYVALQRDMAVMTNLCRSHGGQVLNTMGDGMLLCFTSAVDALSCAVEIQRTLYNQAQSLPSIEVLHHRIGVHLGDVIMNGDNVFGDGVNVAARLQALAKPDAVCFSSTVYEIVKNKLKVDATYLGPRQLKNLGEPVKVWQVPPLGDGRLVTPSDDLPAMSATPPAAGVAGWKAGLLVMASLVLLGGLGFGVSRLKKPPPAMVDRPSKTGKTSGDTQGSDARGGTVAPPVVASHPFTRAEFDKLKSEYKFDDLVAKLTKDPWVAPEESANTFKQLRDLDSFRVAQLSRATSLANPISVPLLTFPGSPPAPAKVYLQGNELMAQSDGMGVVSIAPQGQLSPQNYIEIVSAMADSSTPPPNVAELLQLFSKEYSVSVPTAGA</sequence>
<evidence type="ECO:0000313" key="4">
    <source>
        <dbReference type="EMBL" id="AIE88100.1"/>
    </source>
</evidence>
<dbReference type="eggNOG" id="COG2114">
    <property type="taxonomic scope" value="Bacteria"/>
</dbReference>
<evidence type="ECO:0000259" key="3">
    <source>
        <dbReference type="PROSITE" id="PS50125"/>
    </source>
</evidence>
<feature type="region of interest" description="Disordered" evidence="2">
    <location>
        <begin position="232"/>
        <end position="265"/>
    </location>
</feature>
<organism evidence="4 5">
    <name type="scientific">Fimbriimonas ginsengisoli Gsoil 348</name>
    <dbReference type="NCBI Taxonomy" id="661478"/>
    <lineage>
        <taxon>Bacteria</taxon>
        <taxon>Bacillati</taxon>
        <taxon>Armatimonadota</taxon>
        <taxon>Fimbriimonadia</taxon>
        <taxon>Fimbriimonadales</taxon>
        <taxon>Fimbriimonadaceae</taxon>
        <taxon>Fimbriimonas</taxon>
    </lineage>
</organism>
<keyword evidence="5" id="KW-1185">Reference proteome</keyword>
<dbReference type="GO" id="GO:0006171">
    <property type="term" value="P:cAMP biosynthetic process"/>
    <property type="evidence" value="ECO:0007669"/>
    <property type="project" value="TreeGrafter"/>
</dbReference>